<dbReference type="GO" id="GO:0005886">
    <property type="term" value="C:plasma membrane"/>
    <property type="evidence" value="ECO:0007669"/>
    <property type="project" value="TreeGrafter"/>
</dbReference>
<evidence type="ECO:0008006" key="7">
    <source>
        <dbReference type="Google" id="ProtNLM"/>
    </source>
</evidence>
<dbReference type="GO" id="GO:0033691">
    <property type="term" value="F:sialic acid binding"/>
    <property type="evidence" value="ECO:0007669"/>
    <property type="project" value="TreeGrafter"/>
</dbReference>
<protein>
    <recommendedName>
        <fullName evidence="7">Ig-like domain-containing protein</fullName>
    </recommendedName>
</protein>
<proteinExistence type="predicted"/>
<reference evidence="5" key="2">
    <citation type="submission" date="2025-09" db="UniProtKB">
        <authorList>
            <consortium name="Ensembl"/>
        </authorList>
    </citation>
    <scope>IDENTIFICATION</scope>
</reference>
<organism evidence="5 6">
    <name type="scientific">Laticauda laticaudata</name>
    <name type="common">Blue-ringed sea krait</name>
    <name type="synonym">Blue-lipped sea krait</name>
    <dbReference type="NCBI Taxonomy" id="8630"/>
    <lineage>
        <taxon>Eukaryota</taxon>
        <taxon>Metazoa</taxon>
        <taxon>Chordata</taxon>
        <taxon>Craniata</taxon>
        <taxon>Vertebrata</taxon>
        <taxon>Euteleostomi</taxon>
        <taxon>Lepidosauria</taxon>
        <taxon>Squamata</taxon>
        <taxon>Bifurcata</taxon>
        <taxon>Unidentata</taxon>
        <taxon>Episquamata</taxon>
        <taxon>Toxicofera</taxon>
        <taxon>Serpentes</taxon>
        <taxon>Colubroidea</taxon>
        <taxon>Elapidae</taxon>
        <taxon>Laticaudinae</taxon>
        <taxon>Laticauda</taxon>
    </lineage>
</organism>
<reference evidence="5" key="1">
    <citation type="submission" date="2025-08" db="UniProtKB">
        <authorList>
            <consortium name="Ensembl"/>
        </authorList>
    </citation>
    <scope>IDENTIFICATION</scope>
</reference>
<dbReference type="InterPro" id="IPR036179">
    <property type="entry name" value="Ig-like_dom_sf"/>
</dbReference>
<keyword evidence="2" id="KW-0812">Transmembrane</keyword>
<dbReference type="PANTHER" id="PTHR12035:SF125">
    <property type="entry name" value="SIALIC ACID-BINDING IG-LIKE LECTIN 5"/>
    <property type="match status" value="1"/>
</dbReference>
<sequence>IAGSSTKITCATFASCSWMPPKFTWKGLPKGINSSLQLNGAQVYSMVDFSPSVADHKQNITCGVNYTSGNNSVSRETTIQLNVTCECVDVKSQNSPISMPSHALKLLRLGNTNVDIIHGGAVVRVQYCKLLLLTASCLQFGKSNPTRLKVDSAFHPSEVGKMRTQIVGGKRLTLLTA</sequence>
<dbReference type="Gene3D" id="2.60.40.10">
    <property type="entry name" value="Immunoglobulins"/>
    <property type="match status" value="1"/>
</dbReference>
<dbReference type="Ensembl" id="ENSLLTT00000004203.1">
    <property type="protein sequence ID" value="ENSLLTP00000004038.1"/>
    <property type="gene ID" value="ENSLLTG00000003032.1"/>
</dbReference>
<comment type="subcellular location">
    <subcellularLocation>
        <location evidence="1">Membrane</location>
        <topology evidence="1">Single-pass membrane protein</topology>
    </subcellularLocation>
</comment>
<dbReference type="SUPFAM" id="SSF48726">
    <property type="entry name" value="Immunoglobulin"/>
    <property type="match status" value="1"/>
</dbReference>
<dbReference type="GO" id="GO:0007155">
    <property type="term" value="P:cell adhesion"/>
    <property type="evidence" value="ECO:0007669"/>
    <property type="project" value="TreeGrafter"/>
</dbReference>
<accession>A0A8C5RJE8</accession>
<dbReference type="GeneTree" id="ENSGT01000000220434"/>
<keyword evidence="3" id="KW-1133">Transmembrane helix</keyword>
<evidence type="ECO:0000256" key="2">
    <source>
        <dbReference type="ARBA" id="ARBA00022692"/>
    </source>
</evidence>
<keyword evidence="6" id="KW-1185">Reference proteome</keyword>
<evidence type="ECO:0000256" key="1">
    <source>
        <dbReference type="ARBA" id="ARBA00004167"/>
    </source>
</evidence>
<evidence type="ECO:0000313" key="6">
    <source>
        <dbReference type="Proteomes" id="UP000694406"/>
    </source>
</evidence>
<evidence type="ECO:0000313" key="5">
    <source>
        <dbReference type="Ensembl" id="ENSLLTP00000004038.1"/>
    </source>
</evidence>
<dbReference type="InterPro" id="IPR013783">
    <property type="entry name" value="Ig-like_fold"/>
</dbReference>
<keyword evidence="4" id="KW-0472">Membrane</keyword>
<evidence type="ECO:0000256" key="4">
    <source>
        <dbReference type="ARBA" id="ARBA00023136"/>
    </source>
</evidence>
<dbReference type="InterPro" id="IPR051036">
    <property type="entry name" value="SIGLEC"/>
</dbReference>
<name>A0A8C5RJE8_LATLA</name>
<dbReference type="AlphaFoldDB" id="A0A8C5RJE8"/>
<dbReference type="PANTHER" id="PTHR12035">
    <property type="entry name" value="SIALIC ACID BINDING IMMUNOGLOBULIN-LIKE LECTIN"/>
    <property type="match status" value="1"/>
</dbReference>
<evidence type="ECO:0000256" key="3">
    <source>
        <dbReference type="ARBA" id="ARBA00022989"/>
    </source>
</evidence>
<dbReference type="Proteomes" id="UP000694406">
    <property type="component" value="Unplaced"/>
</dbReference>